<evidence type="ECO:0000313" key="2">
    <source>
        <dbReference type="EMBL" id="RNA13702.1"/>
    </source>
</evidence>
<dbReference type="EMBL" id="REGN01005342">
    <property type="protein sequence ID" value="RNA13702.1"/>
    <property type="molecule type" value="Genomic_DNA"/>
</dbReference>
<name>A0A3M7QQU4_BRAPC</name>
<proteinExistence type="predicted"/>
<comment type="caution">
    <text evidence="2">The sequence shown here is derived from an EMBL/GenBank/DDBJ whole genome shotgun (WGS) entry which is preliminary data.</text>
</comment>
<sequence length="398" mass="46288">MLDLKKDIQEFRSSQWNRFLEKVGSSHVSSNLFWKRINNFRNPKTIRKTPSIIYKDSTLTTNQDKAKAFAEILSKSFSSSIEEEAFDNNFKLQVNQCFESLNIDKNKDSKIISNDEIIKAIKILRNRSSPAIQNRAISSIYDLHFDPIKRTYPSIINAKSKSGLSDVCIRIHRSRANNNQPIHSQKIRTTKNKNKEQLIVRLKCTETNDDEMDNDLTINFMEEKEEPINSPILEELRTKITKEAGDVSAKSLRDLTPTNAIEHEIRLTDNIPFNIKPRPANYIIRPVKTKGKRLVVHVNRLKRHYGGGDLQYKTINGTDEVLRQTTHTRAKHRAARAIVDKAKKAMLTQTSPFKRRRRFIDDETFKPTAYTLRTTRPDSRRSQTRTENQRLNYQHPNQ</sequence>
<protein>
    <submittedName>
        <fullName evidence="2">Uncharacterized protein</fullName>
    </submittedName>
</protein>
<keyword evidence="3" id="KW-1185">Reference proteome</keyword>
<dbReference type="AlphaFoldDB" id="A0A3M7QQU4"/>
<evidence type="ECO:0000256" key="1">
    <source>
        <dbReference type="SAM" id="MobiDB-lite"/>
    </source>
</evidence>
<accession>A0A3M7QQU4</accession>
<dbReference type="Proteomes" id="UP000276133">
    <property type="component" value="Unassembled WGS sequence"/>
</dbReference>
<reference evidence="2 3" key="1">
    <citation type="journal article" date="2018" name="Sci. Rep.">
        <title>Genomic signatures of local adaptation to the degree of environmental predictability in rotifers.</title>
        <authorList>
            <person name="Franch-Gras L."/>
            <person name="Hahn C."/>
            <person name="Garcia-Roger E.M."/>
            <person name="Carmona M.J."/>
            <person name="Serra M."/>
            <person name="Gomez A."/>
        </authorList>
    </citation>
    <scope>NUCLEOTIDE SEQUENCE [LARGE SCALE GENOMIC DNA]</scope>
    <source>
        <strain evidence="2">HYR1</strain>
    </source>
</reference>
<evidence type="ECO:0000313" key="3">
    <source>
        <dbReference type="Proteomes" id="UP000276133"/>
    </source>
</evidence>
<feature type="region of interest" description="Disordered" evidence="1">
    <location>
        <begin position="368"/>
        <end position="398"/>
    </location>
</feature>
<organism evidence="2 3">
    <name type="scientific">Brachionus plicatilis</name>
    <name type="common">Marine rotifer</name>
    <name type="synonym">Brachionus muelleri</name>
    <dbReference type="NCBI Taxonomy" id="10195"/>
    <lineage>
        <taxon>Eukaryota</taxon>
        <taxon>Metazoa</taxon>
        <taxon>Spiralia</taxon>
        <taxon>Gnathifera</taxon>
        <taxon>Rotifera</taxon>
        <taxon>Eurotatoria</taxon>
        <taxon>Monogononta</taxon>
        <taxon>Pseudotrocha</taxon>
        <taxon>Ploima</taxon>
        <taxon>Brachionidae</taxon>
        <taxon>Brachionus</taxon>
    </lineage>
</organism>
<gene>
    <name evidence="2" type="ORF">BpHYR1_002634</name>
</gene>
<feature type="compositionally biased region" description="Polar residues" evidence="1">
    <location>
        <begin position="385"/>
        <end position="398"/>
    </location>
</feature>